<accession>A0A0C9WRC6</accession>
<dbReference type="EMBL" id="KN838613">
    <property type="protein sequence ID" value="KIK01075.1"/>
    <property type="molecule type" value="Genomic_DNA"/>
</dbReference>
<reference evidence="1 2" key="1">
    <citation type="submission" date="2014-04" db="EMBL/GenBank/DDBJ databases">
        <authorList>
            <consortium name="DOE Joint Genome Institute"/>
            <person name="Kuo A."/>
            <person name="Kohler A."/>
            <person name="Nagy L.G."/>
            <person name="Floudas D."/>
            <person name="Copeland A."/>
            <person name="Barry K.W."/>
            <person name="Cichocki N."/>
            <person name="Veneault-Fourrey C."/>
            <person name="LaButti K."/>
            <person name="Lindquist E.A."/>
            <person name="Lipzen A."/>
            <person name="Lundell T."/>
            <person name="Morin E."/>
            <person name="Murat C."/>
            <person name="Sun H."/>
            <person name="Tunlid A."/>
            <person name="Henrissat B."/>
            <person name="Grigoriev I.V."/>
            <person name="Hibbett D.S."/>
            <person name="Martin F."/>
            <person name="Nordberg H.P."/>
            <person name="Cantor M.N."/>
            <person name="Hua S.X."/>
        </authorList>
    </citation>
    <scope>NUCLEOTIDE SEQUENCE [LARGE SCALE GENOMIC DNA]</scope>
    <source>
        <strain evidence="1 2">LaAM-08-1</strain>
    </source>
</reference>
<name>A0A0C9WRC6_9AGAR</name>
<dbReference type="AlphaFoldDB" id="A0A0C9WRC6"/>
<evidence type="ECO:0000313" key="1">
    <source>
        <dbReference type="EMBL" id="KIK01075.1"/>
    </source>
</evidence>
<proteinExistence type="predicted"/>
<dbReference type="HOGENOM" id="CLU_2469467_0_0_1"/>
<keyword evidence="2" id="KW-1185">Reference proteome</keyword>
<evidence type="ECO:0000313" key="2">
    <source>
        <dbReference type="Proteomes" id="UP000054477"/>
    </source>
</evidence>
<protein>
    <submittedName>
        <fullName evidence="1">Uncharacterized protein</fullName>
    </submittedName>
</protein>
<gene>
    <name evidence="1" type="ORF">K443DRAFT_581878</name>
</gene>
<organism evidence="1 2">
    <name type="scientific">Laccaria amethystina LaAM-08-1</name>
    <dbReference type="NCBI Taxonomy" id="1095629"/>
    <lineage>
        <taxon>Eukaryota</taxon>
        <taxon>Fungi</taxon>
        <taxon>Dikarya</taxon>
        <taxon>Basidiomycota</taxon>
        <taxon>Agaricomycotina</taxon>
        <taxon>Agaricomycetes</taxon>
        <taxon>Agaricomycetidae</taxon>
        <taxon>Agaricales</taxon>
        <taxon>Agaricineae</taxon>
        <taxon>Hydnangiaceae</taxon>
        <taxon>Laccaria</taxon>
    </lineage>
</organism>
<reference evidence="2" key="2">
    <citation type="submission" date="2015-01" db="EMBL/GenBank/DDBJ databases">
        <title>Evolutionary Origins and Diversification of the Mycorrhizal Mutualists.</title>
        <authorList>
            <consortium name="DOE Joint Genome Institute"/>
            <consortium name="Mycorrhizal Genomics Consortium"/>
            <person name="Kohler A."/>
            <person name="Kuo A."/>
            <person name="Nagy L.G."/>
            <person name="Floudas D."/>
            <person name="Copeland A."/>
            <person name="Barry K.W."/>
            <person name="Cichocki N."/>
            <person name="Veneault-Fourrey C."/>
            <person name="LaButti K."/>
            <person name="Lindquist E.A."/>
            <person name="Lipzen A."/>
            <person name="Lundell T."/>
            <person name="Morin E."/>
            <person name="Murat C."/>
            <person name="Riley R."/>
            <person name="Ohm R."/>
            <person name="Sun H."/>
            <person name="Tunlid A."/>
            <person name="Henrissat B."/>
            <person name="Grigoriev I.V."/>
            <person name="Hibbett D.S."/>
            <person name="Martin F."/>
        </authorList>
    </citation>
    <scope>NUCLEOTIDE SEQUENCE [LARGE SCALE GENOMIC DNA]</scope>
    <source>
        <strain evidence="2">LaAM-08-1</strain>
    </source>
</reference>
<sequence>MCNHNHYLSLPNTTTLSQVSLHGTNHALVHPAAHFVEKYQGRPRDECAHEEDDTLFLRGEGREAAGERGLRIACTVDVWSMSRCPHQQ</sequence>
<dbReference type="Proteomes" id="UP000054477">
    <property type="component" value="Unassembled WGS sequence"/>
</dbReference>